<feature type="transmembrane region" description="Helical" evidence="8">
    <location>
        <begin position="37"/>
        <end position="58"/>
    </location>
</feature>
<dbReference type="Pfam" id="PF03845">
    <property type="entry name" value="Spore_permease"/>
    <property type="match status" value="1"/>
</dbReference>
<name>A0A1G5L9T0_9BACL</name>
<proteinExistence type="inferred from homology"/>
<gene>
    <name evidence="9" type="ORF">SAMN05720606_12276</name>
</gene>
<feature type="transmembrane region" description="Helical" evidence="8">
    <location>
        <begin position="333"/>
        <end position="355"/>
    </location>
</feature>
<sequence>MNHLTSGQAYRFMFVYLYSEPVAFLLQRLFKMSGYQGWISTIGGFLISLILLMFTYRLGSLYPDRAWLSYGEEVVGKMMHRFFTSLIALLCLYLLSIDVENFIIFLQSMYLPQTPIWLTSSITLLCICLTARSGLVAIVFISEGIFLVQLLTSSLLMPSVGGGGNPEILIAMATHHDWPEILMGSISTMPWFSEWMLFLFLAPAVAFRRPMFTSMVWAGCTVVIFILFFWVFILMNFGPYVAASLRYPLLELVRFARYGDFLDNLDPVLIAIWSTTMFTRSSFLLYVSSVCLSSISGVRQHKSLTFIIAGTAAVIVMQYARDAAAYELAIRSYAIPAFTLLVESMPIVYVAVYWLRSGNRKKATKASSAPSP</sequence>
<evidence type="ECO:0000256" key="8">
    <source>
        <dbReference type="SAM" id="Phobius"/>
    </source>
</evidence>
<evidence type="ECO:0000256" key="2">
    <source>
        <dbReference type="ARBA" id="ARBA00007998"/>
    </source>
</evidence>
<evidence type="ECO:0000256" key="1">
    <source>
        <dbReference type="ARBA" id="ARBA00004141"/>
    </source>
</evidence>
<feature type="transmembrane region" description="Helical" evidence="8">
    <location>
        <begin position="270"/>
        <end position="292"/>
    </location>
</feature>
<dbReference type="PANTHER" id="PTHR34975">
    <property type="entry name" value="SPORE GERMINATION PROTEIN A2"/>
    <property type="match status" value="1"/>
</dbReference>
<dbReference type="GO" id="GO:0009847">
    <property type="term" value="P:spore germination"/>
    <property type="evidence" value="ECO:0007669"/>
    <property type="project" value="InterPro"/>
</dbReference>
<dbReference type="RefSeq" id="WP_090924427.1">
    <property type="nucleotide sequence ID" value="NZ_FMVM01000022.1"/>
</dbReference>
<dbReference type="AlphaFoldDB" id="A0A1G5L9T0"/>
<protein>
    <submittedName>
        <fullName evidence="9">Spore germination protein (Amino acid permease)</fullName>
    </submittedName>
</protein>
<dbReference type="InterPro" id="IPR004761">
    <property type="entry name" value="Spore_GerAB"/>
</dbReference>
<organism evidence="9 10">
    <name type="scientific">Paenibacillus polysaccharolyticus</name>
    <dbReference type="NCBI Taxonomy" id="582692"/>
    <lineage>
        <taxon>Bacteria</taxon>
        <taxon>Bacillati</taxon>
        <taxon>Bacillota</taxon>
        <taxon>Bacilli</taxon>
        <taxon>Bacillales</taxon>
        <taxon>Paenibacillaceae</taxon>
        <taxon>Paenibacillus</taxon>
    </lineage>
</organism>
<dbReference type="PANTHER" id="PTHR34975:SF2">
    <property type="entry name" value="SPORE GERMINATION PROTEIN A2"/>
    <property type="match status" value="1"/>
</dbReference>
<feature type="transmembrane region" description="Helical" evidence="8">
    <location>
        <begin position="214"/>
        <end position="237"/>
    </location>
</feature>
<dbReference type="Proteomes" id="UP000198538">
    <property type="component" value="Unassembled WGS sequence"/>
</dbReference>
<accession>A0A1G5L9T0</accession>
<reference evidence="10" key="1">
    <citation type="submission" date="2016-10" db="EMBL/GenBank/DDBJ databases">
        <authorList>
            <person name="Varghese N."/>
            <person name="Submissions S."/>
        </authorList>
    </citation>
    <scope>NUCLEOTIDE SEQUENCE [LARGE SCALE GENOMIC DNA]</scope>
    <source>
        <strain evidence="10">BL9</strain>
    </source>
</reference>
<feature type="transmembrane region" description="Helical" evidence="8">
    <location>
        <begin position="188"/>
        <end position="207"/>
    </location>
</feature>
<evidence type="ECO:0000256" key="5">
    <source>
        <dbReference type="ARBA" id="ARBA00022692"/>
    </source>
</evidence>
<keyword evidence="10" id="KW-1185">Reference proteome</keyword>
<comment type="similarity">
    <text evidence="2">Belongs to the amino acid-polyamine-organocation (APC) superfamily. Spore germination protein (SGP) (TC 2.A.3.9) family.</text>
</comment>
<evidence type="ECO:0000256" key="4">
    <source>
        <dbReference type="ARBA" id="ARBA00022544"/>
    </source>
</evidence>
<dbReference type="EMBL" id="FMVM01000022">
    <property type="protein sequence ID" value="SCZ09713.1"/>
    <property type="molecule type" value="Genomic_DNA"/>
</dbReference>
<keyword evidence="7 8" id="KW-0472">Membrane</keyword>
<evidence type="ECO:0000256" key="6">
    <source>
        <dbReference type="ARBA" id="ARBA00022989"/>
    </source>
</evidence>
<feature type="transmembrane region" description="Helical" evidence="8">
    <location>
        <begin position="116"/>
        <end position="141"/>
    </location>
</feature>
<feature type="transmembrane region" description="Helical" evidence="8">
    <location>
        <begin position="12"/>
        <end position="30"/>
    </location>
</feature>
<evidence type="ECO:0000256" key="3">
    <source>
        <dbReference type="ARBA" id="ARBA00022448"/>
    </source>
</evidence>
<dbReference type="GO" id="GO:0016020">
    <property type="term" value="C:membrane"/>
    <property type="evidence" value="ECO:0007669"/>
    <property type="project" value="UniProtKB-SubCell"/>
</dbReference>
<comment type="subcellular location">
    <subcellularLocation>
        <location evidence="1">Membrane</location>
        <topology evidence="1">Multi-pass membrane protein</topology>
    </subcellularLocation>
</comment>
<keyword evidence="5 8" id="KW-0812">Transmembrane</keyword>
<keyword evidence="3" id="KW-0813">Transport</keyword>
<dbReference type="STRING" id="582692.SAMN05720606_12276"/>
<feature type="transmembrane region" description="Helical" evidence="8">
    <location>
        <begin position="304"/>
        <end position="321"/>
    </location>
</feature>
<evidence type="ECO:0000313" key="10">
    <source>
        <dbReference type="Proteomes" id="UP000198538"/>
    </source>
</evidence>
<keyword evidence="6 8" id="KW-1133">Transmembrane helix</keyword>
<keyword evidence="4" id="KW-0309">Germination</keyword>
<evidence type="ECO:0000313" key="9">
    <source>
        <dbReference type="EMBL" id="SCZ09713.1"/>
    </source>
</evidence>
<evidence type="ECO:0000256" key="7">
    <source>
        <dbReference type="ARBA" id="ARBA00023136"/>
    </source>
</evidence>
<feature type="transmembrane region" description="Helical" evidence="8">
    <location>
        <begin position="78"/>
        <end position="95"/>
    </location>
</feature>